<evidence type="ECO:0000313" key="24">
    <source>
        <dbReference type="Proteomes" id="UP000614424"/>
    </source>
</evidence>
<keyword evidence="16" id="KW-0961">Cell wall biogenesis/degradation</keyword>
<dbReference type="SUPFAM" id="SSF53955">
    <property type="entry name" value="Lysozyme-like"/>
    <property type="match status" value="1"/>
</dbReference>
<feature type="domain" description="Penicillin-binding protein transpeptidase" evidence="21">
    <location>
        <begin position="343"/>
        <end position="579"/>
    </location>
</feature>
<evidence type="ECO:0000259" key="22">
    <source>
        <dbReference type="Pfam" id="PF00912"/>
    </source>
</evidence>
<dbReference type="SUPFAM" id="SSF56601">
    <property type="entry name" value="beta-lactamase/transpeptidase-like"/>
    <property type="match status" value="1"/>
</dbReference>
<dbReference type="Gene3D" id="1.10.3810.10">
    <property type="entry name" value="Biosynthetic peptidoglycan transglycosylase-like"/>
    <property type="match status" value="1"/>
</dbReference>
<evidence type="ECO:0000256" key="15">
    <source>
        <dbReference type="ARBA" id="ARBA00023268"/>
    </source>
</evidence>
<dbReference type="GO" id="GO:0008955">
    <property type="term" value="F:peptidoglycan glycosyltransferase activity"/>
    <property type="evidence" value="ECO:0007669"/>
    <property type="project" value="UniProtKB-EC"/>
</dbReference>
<evidence type="ECO:0000256" key="16">
    <source>
        <dbReference type="ARBA" id="ARBA00023316"/>
    </source>
</evidence>
<evidence type="ECO:0000256" key="3">
    <source>
        <dbReference type="ARBA" id="ARBA00007090"/>
    </source>
</evidence>
<dbReference type="GO" id="GO:0008658">
    <property type="term" value="F:penicillin binding"/>
    <property type="evidence" value="ECO:0007669"/>
    <property type="project" value="InterPro"/>
</dbReference>
<dbReference type="GO" id="GO:0006508">
    <property type="term" value="P:proteolysis"/>
    <property type="evidence" value="ECO:0007669"/>
    <property type="project" value="UniProtKB-KW"/>
</dbReference>
<dbReference type="Pfam" id="PF00912">
    <property type="entry name" value="Transgly"/>
    <property type="match status" value="1"/>
</dbReference>
<evidence type="ECO:0000256" key="12">
    <source>
        <dbReference type="ARBA" id="ARBA00022984"/>
    </source>
</evidence>
<evidence type="ECO:0000256" key="10">
    <source>
        <dbReference type="ARBA" id="ARBA00022801"/>
    </source>
</evidence>
<dbReference type="InterPro" id="IPR001460">
    <property type="entry name" value="PCN-bd_Tpept"/>
</dbReference>
<dbReference type="GO" id="GO:0016020">
    <property type="term" value="C:membrane"/>
    <property type="evidence" value="ECO:0007669"/>
    <property type="project" value="UniProtKB-SubCell"/>
</dbReference>
<dbReference type="InterPro" id="IPR050396">
    <property type="entry name" value="Glycosyltr_51/Transpeptidase"/>
</dbReference>
<keyword evidence="14 20" id="KW-0472">Membrane</keyword>
<dbReference type="InterPro" id="IPR023346">
    <property type="entry name" value="Lysozyme-like_dom_sf"/>
</dbReference>
<dbReference type="Pfam" id="PF00905">
    <property type="entry name" value="Transpeptidase"/>
    <property type="match status" value="1"/>
</dbReference>
<comment type="caution">
    <text evidence="23">The sequence shown here is derived from an EMBL/GenBank/DDBJ whole genome shotgun (WGS) entry which is preliminary data.</text>
</comment>
<reference evidence="23 24" key="1">
    <citation type="submission" date="2020-08" db="EMBL/GenBank/DDBJ databases">
        <title>Bridging the membrane lipid divide: bacteria of the FCB group superphylum have the potential to synthesize archaeal ether lipids.</title>
        <authorList>
            <person name="Villanueva L."/>
            <person name="Von Meijenfeldt F.A.B."/>
            <person name="Westbye A.B."/>
            <person name="Yadav S."/>
            <person name="Hopmans E.C."/>
            <person name="Dutilh B.E."/>
            <person name="Sinninghe Damste J.S."/>
        </authorList>
    </citation>
    <scope>NUCLEOTIDE SEQUENCE [LARGE SCALE GENOMIC DNA]</scope>
    <source>
        <strain evidence="23">NIOZ-UU47</strain>
    </source>
</reference>
<comment type="catalytic activity">
    <reaction evidence="18">
        <text>[GlcNAc-(1-&gt;4)-Mur2Ac(oyl-L-Ala-gamma-D-Glu-L-Lys-D-Ala-D-Ala)](n)-di-trans,octa-cis-undecaprenyl diphosphate + beta-D-GlcNAc-(1-&gt;4)-Mur2Ac(oyl-L-Ala-gamma-D-Glu-L-Lys-D-Ala-D-Ala)-di-trans,octa-cis-undecaprenyl diphosphate = [GlcNAc-(1-&gt;4)-Mur2Ac(oyl-L-Ala-gamma-D-Glu-L-Lys-D-Ala-D-Ala)](n+1)-di-trans,octa-cis-undecaprenyl diphosphate + di-trans,octa-cis-undecaprenyl diphosphate + H(+)</text>
        <dbReference type="Rhea" id="RHEA:23708"/>
        <dbReference type="Rhea" id="RHEA-COMP:9602"/>
        <dbReference type="Rhea" id="RHEA-COMP:9603"/>
        <dbReference type="ChEBI" id="CHEBI:15378"/>
        <dbReference type="ChEBI" id="CHEBI:58405"/>
        <dbReference type="ChEBI" id="CHEBI:60033"/>
        <dbReference type="ChEBI" id="CHEBI:78435"/>
        <dbReference type="EC" id="2.4.99.28"/>
    </reaction>
</comment>
<dbReference type="PANTHER" id="PTHR32282">
    <property type="entry name" value="BINDING PROTEIN TRANSPEPTIDASE, PUTATIVE-RELATED"/>
    <property type="match status" value="1"/>
</dbReference>
<evidence type="ECO:0000256" key="13">
    <source>
        <dbReference type="ARBA" id="ARBA00022989"/>
    </source>
</evidence>
<comment type="pathway">
    <text evidence="19">Glycan biosynthesis.</text>
</comment>
<dbReference type="EMBL" id="JACNJZ010000084">
    <property type="protein sequence ID" value="MBC8317344.1"/>
    <property type="molecule type" value="Genomic_DNA"/>
</dbReference>
<evidence type="ECO:0000256" key="5">
    <source>
        <dbReference type="ARBA" id="ARBA00022645"/>
    </source>
</evidence>
<dbReference type="InterPro" id="IPR001264">
    <property type="entry name" value="Glyco_trans_51"/>
</dbReference>
<dbReference type="GO" id="GO:0030288">
    <property type="term" value="C:outer membrane-bounded periplasmic space"/>
    <property type="evidence" value="ECO:0007669"/>
    <property type="project" value="TreeGrafter"/>
</dbReference>
<evidence type="ECO:0000256" key="18">
    <source>
        <dbReference type="ARBA" id="ARBA00049902"/>
    </source>
</evidence>
<dbReference type="EC" id="2.4.99.28" evidence="17"/>
<gene>
    <name evidence="23" type="ORF">H8E41_05520</name>
</gene>
<keyword evidence="12" id="KW-0573">Peptidoglycan synthesis</keyword>
<evidence type="ECO:0000256" key="9">
    <source>
        <dbReference type="ARBA" id="ARBA00022692"/>
    </source>
</evidence>
<feature type="transmembrane region" description="Helical" evidence="20">
    <location>
        <begin position="21"/>
        <end position="46"/>
    </location>
</feature>
<keyword evidence="7" id="KW-0328">Glycosyltransferase</keyword>
<evidence type="ECO:0000256" key="14">
    <source>
        <dbReference type="ARBA" id="ARBA00023136"/>
    </source>
</evidence>
<comment type="similarity">
    <text evidence="3">In the C-terminal section; belongs to the transpeptidase family.</text>
</comment>
<dbReference type="GO" id="GO:0071555">
    <property type="term" value="P:cell wall organization"/>
    <property type="evidence" value="ECO:0007669"/>
    <property type="project" value="UniProtKB-KW"/>
</dbReference>
<dbReference type="Proteomes" id="UP000614424">
    <property type="component" value="Unassembled WGS sequence"/>
</dbReference>
<dbReference type="GO" id="GO:0004180">
    <property type="term" value="F:carboxypeptidase activity"/>
    <property type="evidence" value="ECO:0007669"/>
    <property type="project" value="UniProtKB-KW"/>
</dbReference>
<protein>
    <recommendedName>
        <fullName evidence="17">peptidoglycan glycosyltransferase</fullName>
        <ecNumber evidence="17">2.4.99.28</ecNumber>
    </recommendedName>
</protein>
<name>A0A8J6TBV8_9BACT</name>
<dbReference type="FunFam" id="1.10.3810.10:FF:000003">
    <property type="entry name" value="Penicillin-binding protein 1a"/>
    <property type="match status" value="1"/>
</dbReference>
<evidence type="ECO:0000256" key="6">
    <source>
        <dbReference type="ARBA" id="ARBA00022670"/>
    </source>
</evidence>
<keyword evidence="6" id="KW-0645">Protease</keyword>
<organism evidence="23 24">
    <name type="scientific">Candidatus Desulfobia pelagia</name>
    <dbReference type="NCBI Taxonomy" id="2841692"/>
    <lineage>
        <taxon>Bacteria</taxon>
        <taxon>Pseudomonadati</taxon>
        <taxon>Thermodesulfobacteriota</taxon>
        <taxon>Desulfobulbia</taxon>
        <taxon>Desulfobulbales</taxon>
        <taxon>Desulfobulbaceae</taxon>
        <taxon>Candidatus Desulfobia</taxon>
    </lineage>
</organism>
<keyword evidence="8" id="KW-0808">Transferase</keyword>
<dbReference type="Gene3D" id="3.40.710.10">
    <property type="entry name" value="DD-peptidase/beta-lactamase superfamily"/>
    <property type="match status" value="1"/>
</dbReference>
<comment type="subcellular location">
    <subcellularLocation>
        <location evidence="1">Membrane</location>
    </subcellularLocation>
</comment>
<dbReference type="InterPro" id="IPR036950">
    <property type="entry name" value="PBP_transglycosylase"/>
</dbReference>
<evidence type="ECO:0000256" key="17">
    <source>
        <dbReference type="ARBA" id="ARBA00044770"/>
    </source>
</evidence>
<evidence type="ECO:0000256" key="8">
    <source>
        <dbReference type="ARBA" id="ARBA00022679"/>
    </source>
</evidence>
<dbReference type="AlphaFoldDB" id="A0A8J6TBV8"/>
<comment type="similarity">
    <text evidence="4">In the N-terminal section; belongs to the glycosyltransferase 51 family.</text>
</comment>
<keyword evidence="9 20" id="KW-0812">Transmembrane</keyword>
<evidence type="ECO:0000313" key="23">
    <source>
        <dbReference type="EMBL" id="MBC8317344.1"/>
    </source>
</evidence>
<evidence type="ECO:0000256" key="2">
    <source>
        <dbReference type="ARBA" id="ARBA00004752"/>
    </source>
</evidence>
<dbReference type="NCBIfam" id="TIGR02074">
    <property type="entry name" value="PBP_1a_fam"/>
    <property type="match status" value="1"/>
</dbReference>
<evidence type="ECO:0000256" key="11">
    <source>
        <dbReference type="ARBA" id="ARBA00022960"/>
    </source>
</evidence>
<proteinExistence type="inferred from homology"/>
<dbReference type="GO" id="GO:0008360">
    <property type="term" value="P:regulation of cell shape"/>
    <property type="evidence" value="ECO:0007669"/>
    <property type="project" value="UniProtKB-KW"/>
</dbReference>
<dbReference type="InterPro" id="IPR012338">
    <property type="entry name" value="Beta-lactam/transpept-like"/>
</dbReference>
<keyword evidence="11" id="KW-0133">Cell shape</keyword>
<dbReference type="PANTHER" id="PTHR32282:SF27">
    <property type="entry name" value="PENICILLIN-BINDING PROTEIN 1A"/>
    <property type="match status" value="1"/>
</dbReference>
<comment type="pathway">
    <text evidence="2">Cell wall biogenesis; peptidoglycan biosynthesis.</text>
</comment>
<evidence type="ECO:0000259" key="21">
    <source>
        <dbReference type="Pfam" id="PF00905"/>
    </source>
</evidence>
<keyword evidence="15" id="KW-0511">Multifunctional enzyme</keyword>
<evidence type="ECO:0000256" key="1">
    <source>
        <dbReference type="ARBA" id="ARBA00004370"/>
    </source>
</evidence>
<evidence type="ECO:0000256" key="19">
    <source>
        <dbReference type="ARBA" id="ARBA00060592"/>
    </source>
</evidence>
<accession>A0A8J6TBV8</accession>
<dbReference type="GO" id="GO:0009252">
    <property type="term" value="P:peptidoglycan biosynthetic process"/>
    <property type="evidence" value="ECO:0007669"/>
    <property type="project" value="UniProtKB-UniPathway"/>
</dbReference>
<evidence type="ECO:0000256" key="7">
    <source>
        <dbReference type="ARBA" id="ARBA00022676"/>
    </source>
</evidence>
<evidence type="ECO:0000256" key="4">
    <source>
        <dbReference type="ARBA" id="ARBA00007739"/>
    </source>
</evidence>
<sequence>MPPRPSKKKKHALFHWTWNHVHVSIFFLSIGFALTLFIAILLYLFITLNIPAISSIESYQPPATTVILARDNTIIDRIYTENRHVIELNQMPDLLPKAFIAAEDARFFDHGGVDAWSITRALIHNLRKGGRGQGGSTITQQVARGLLLSPEKTYTRKIKEAILAYRIDKVLSKEEILHIYLNQIYLGEGAYGVEAASLTYFGKHCKALSLAEISILAGLPQAPSRYSPFKHYSLTKKRQAYVLNRMSEEGFITPTLARKAYQKALLWGSTPEAHNNSRYFVQQIRNYITQKYGSEMLKSGGLTIHTTLDLELQETATAAISKGAARWAVRSTSKTKKLPQAALIAIESDTGKVRALVGGTDFNRSQFNRATQAKRQPGSAFKPIVFAAAFEKGFTPASIINDSPLLLPGATAGTKWKPRNFSGEHYGNTTLQTGLIHSRNIVAIKLLQQVGIPPVSDLARRMGITSSLRNDLSLALGSSEVSLLELTSAYTTFPNQGKVAEPLFITKITDRNNRILEKNSTISHQVISPESAYQVNSILQKAITEGTGKRAWGLNEAAAGKTGTTDSYMDAWFVGYTQQLVTGVWLGFDRKLSLGKNETGGKACAPIWLDFMKNSKFSQAGGNFPVPDGIVFAPINESTGQYDPTNRDRSTWMPFHKNRLPLKELTSQNGG</sequence>
<evidence type="ECO:0000256" key="20">
    <source>
        <dbReference type="SAM" id="Phobius"/>
    </source>
</evidence>
<keyword evidence="13 20" id="KW-1133">Transmembrane helix</keyword>
<feature type="domain" description="Glycosyl transferase family 51" evidence="22">
    <location>
        <begin position="73"/>
        <end position="246"/>
    </location>
</feature>
<keyword evidence="10" id="KW-0378">Hydrolase</keyword>
<keyword evidence="5" id="KW-0121">Carboxypeptidase</keyword>
<dbReference type="UniPathway" id="UPA00219"/>